<dbReference type="InterPro" id="IPR012677">
    <property type="entry name" value="Nucleotide-bd_a/b_plait_sf"/>
</dbReference>
<dbReference type="EMBL" id="BN001301">
    <property type="protein sequence ID" value="CBF71327.1"/>
    <property type="molecule type" value="Genomic_DNA"/>
</dbReference>
<dbReference type="GeneID" id="74896638"/>
<feature type="compositionally biased region" description="Polar residues" evidence="3">
    <location>
        <begin position="22"/>
        <end position="35"/>
    </location>
</feature>
<gene>
    <name evidence="5" type="ORF">ANIA_10848</name>
</gene>
<dbReference type="GO" id="GO:0003723">
    <property type="term" value="F:RNA binding"/>
    <property type="evidence" value="ECO:0000318"/>
    <property type="project" value="GO_Central"/>
</dbReference>
<evidence type="ECO:0000259" key="4">
    <source>
        <dbReference type="PROSITE" id="PS50102"/>
    </source>
</evidence>
<dbReference type="HOGENOM" id="CLU_050545_2_0_1"/>
<dbReference type="Gene3D" id="3.30.70.330">
    <property type="match status" value="2"/>
</dbReference>
<feature type="region of interest" description="Disordered" evidence="3">
    <location>
        <begin position="159"/>
        <end position="207"/>
    </location>
</feature>
<accession>C8V1W0</accession>
<dbReference type="InterPro" id="IPR000504">
    <property type="entry name" value="RRM_dom"/>
</dbReference>
<dbReference type="Pfam" id="PF00076">
    <property type="entry name" value="RRM_1"/>
    <property type="match status" value="1"/>
</dbReference>
<dbReference type="AlphaFoldDB" id="C8V1W0"/>
<dbReference type="GO" id="GO:1990904">
    <property type="term" value="C:ribonucleoprotein complex"/>
    <property type="evidence" value="ECO:0007669"/>
    <property type="project" value="UniProtKB-KW"/>
</dbReference>
<evidence type="ECO:0000313" key="5">
    <source>
        <dbReference type="EMBL" id="CBF71327.1"/>
    </source>
</evidence>
<proteinExistence type="predicted"/>
<reference evidence="6" key="1">
    <citation type="journal article" date="2005" name="Nature">
        <title>Sequencing of Aspergillus nidulans and comparative analysis with A. fumigatus and A. oryzae.</title>
        <authorList>
            <person name="Galagan J.E."/>
            <person name="Calvo S.E."/>
            <person name="Cuomo C."/>
            <person name="Ma L.J."/>
            <person name="Wortman J.R."/>
            <person name="Batzoglou S."/>
            <person name="Lee S.I."/>
            <person name="Basturkmen M."/>
            <person name="Spevak C.C."/>
            <person name="Clutterbuck J."/>
            <person name="Kapitonov V."/>
            <person name="Jurka J."/>
            <person name="Scazzocchio C."/>
            <person name="Farman M."/>
            <person name="Butler J."/>
            <person name="Purcell S."/>
            <person name="Harris S."/>
            <person name="Braus G.H."/>
            <person name="Draht O."/>
            <person name="Busch S."/>
            <person name="D'Enfert C."/>
            <person name="Bouchier C."/>
            <person name="Goldman G.H."/>
            <person name="Bell-Pedersen D."/>
            <person name="Griffiths-Jones S."/>
            <person name="Doonan J.H."/>
            <person name="Yu J."/>
            <person name="Vienken K."/>
            <person name="Pain A."/>
            <person name="Freitag M."/>
            <person name="Selker E.U."/>
            <person name="Archer D.B."/>
            <person name="Penalva M.A."/>
            <person name="Oakley B.R."/>
            <person name="Momany M."/>
            <person name="Tanaka T."/>
            <person name="Kumagai T."/>
            <person name="Asai K."/>
            <person name="Machida M."/>
            <person name="Nierman W.C."/>
            <person name="Denning D.W."/>
            <person name="Caddick M."/>
            <person name="Hynes M."/>
            <person name="Paoletti M."/>
            <person name="Fischer R."/>
            <person name="Miller B."/>
            <person name="Dyer P."/>
            <person name="Sachs M.S."/>
            <person name="Osmani S.A."/>
            <person name="Birren B.W."/>
        </authorList>
    </citation>
    <scope>NUCLEOTIDE SEQUENCE [LARGE SCALE GENOMIC DNA]</scope>
    <source>
        <strain evidence="6">FGSC A4 / ATCC 38163 / CBS 112.46 / NRRL 194 / M139</strain>
    </source>
</reference>
<dbReference type="VEuPathDB" id="FungiDB:AN10848"/>
<sequence>MDASENQAQAQQQTPQKPTYQNGVRTNGRAFNSPNWRVKREESPSGSRSPSQDTQNGSPRRTPGFGRQNREVPQAISEGRRLYVGNMPYTAKMEDVQELFTRGGFEVVRIDISIDPFSGRNPSYCFVDLSTKELAERAMAELDGGDLLGRPVRIKPGVVKSASERQPQQRTGMGSPRANRAGSSPLNADRWRRDDNLTSASTTPTNKRLYVGGLPRLTDPDAISSNITQFFKGYNLTNISKLFTPHPAKRFEPGDHYYLFVDFETVEETQNAMAALNGAEGPWGAAIRVQRARGETWKNTDSNNTSEERRPAAGRWGPTTRRQDVASTPAPASGEAAVQA</sequence>
<dbReference type="KEGG" id="ani:ANIA_10848"/>
<dbReference type="STRING" id="227321.C8V1W0"/>
<evidence type="ECO:0000256" key="1">
    <source>
        <dbReference type="ARBA" id="ARBA00022884"/>
    </source>
</evidence>
<keyword evidence="5" id="KW-0687">Ribonucleoprotein</keyword>
<organism evidence="5 6">
    <name type="scientific">Emericella nidulans (strain FGSC A4 / ATCC 38163 / CBS 112.46 / NRRL 194 / M139)</name>
    <name type="common">Aspergillus nidulans</name>
    <dbReference type="NCBI Taxonomy" id="227321"/>
    <lineage>
        <taxon>Eukaryota</taxon>
        <taxon>Fungi</taxon>
        <taxon>Dikarya</taxon>
        <taxon>Ascomycota</taxon>
        <taxon>Pezizomycotina</taxon>
        <taxon>Eurotiomycetes</taxon>
        <taxon>Eurotiomycetidae</taxon>
        <taxon>Eurotiales</taxon>
        <taxon>Aspergillaceae</taxon>
        <taxon>Aspergillus</taxon>
        <taxon>Aspergillus subgen. Nidulantes</taxon>
    </lineage>
</organism>
<dbReference type="OrthoDB" id="272703at2759"/>
<feature type="compositionally biased region" description="Low complexity" evidence="3">
    <location>
        <begin position="7"/>
        <end position="21"/>
    </location>
</feature>
<feature type="region of interest" description="Disordered" evidence="3">
    <location>
        <begin position="293"/>
        <end position="340"/>
    </location>
</feature>
<dbReference type="CDD" id="cd00590">
    <property type="entry name" value="RRM_SF"/>
    <property type="match status" value="1"/>
</dbReference>
<evidence type="ECO:0000256" key="3">
    <source>
        <dbReference type="SAM" id="MobiDB-lite"/>
    </source>
</evidence>
<dbReference type="InParanoid" id="C8V1W0"/>
<keyword evidence="1 2" id="KW-0694">RNA-binding</keyword>
<dbReference type="SUPFAM" id="SSF54928">
    <property type="entry name" value="RNA-binding domain, RBD"/>
    <property type="match status" value="1"/>
</dbReference>
<dbReference type="OMA" id="HYYLFVE"/>
<feature type="region of interest" description="Disordered" evidence="3">
    <location>
        <begin position="1"/>
        <end position="74"/>
    </location>
</feature>
<name>C8V1W0_EMENI</name>
<feature type="domain" description="RRM" evidence="4">
    <location>
        <begin position="207"/>
        <end position="294"/>
    </location>
</feature>
<dbReference type="SMART" id="SM00360">
    <property type="entry name" value="RRM"/>
    <property type="match status" value="2"/>
</dbReference>
<dbReference type="eggNOG" id="KOG0118">
    <property type="taxonomic scope" value="Eukaryota"/>
</dbReference>
<dbReference type="RefSeq" id="XP_050467159.1">
    <property type="nucleotide sequence ID" value="XM_050611075.1"/>
</dbReference>
<feature type="compositionally biased region" description="Polar residues" evidence="3">
    <location>
        <begin position="197"/>
        <end position="206"/>
    </location>
</feature>
<feature type="domain" description="RRM" evidence="4">
    <location>
        <begin position="80"/>
        <end position="159"/>
    </location>
</feature>
<evidence type="ECO:0000256" key="2">
    <source>
        <dbReference type="PROSITE-ProRule" id="PRU00176"/>
    </source>
</evidence>
<protein>
    <submittedName>
        <fullName evidence="5">Ribonucleoprotein, putative (AFU_orthologue AFUA_7G05810)</fullName>
    </submittedName>
</protein>
<evidence type="ECO:0000313" key="6">
    <source>
        <dbReference type="Proteomes" id="UP000000560"/>
    </source>
</evidence>
<dbReference type="Proteomes" id="UP000000560">
    <property type="component" value="Chromosome I"/>
</dbReference>
<dbReference type="PANTHER" id="PTHR21245">
    <property type="entry name" value="HETEROGENEOUS NUCLEAR RIBONUCLEOPROTEIN"/>
    <property type="match status" value="1"/>
</dbReference>
<dbReference type="PROSITE" id="PS50102">
    <property type="entry name" value="RRM"/>
    <property type="match status" value="2"/>
</dbReference>
<dbReference type="FunFam" id="3.30.70.330:FF:001114">
    <property type="entry name" value="Ribonucleoprotein, putative"/>
    <property type="match status" value="1"/>
</dbReference>
<keyword evidence="6" id="KW-1185">Reference proteome</keyword>
<dbReference type="InterPro" id="IPR035979">
    <property type="entry name" value="RBD_domain_sf"/>
</dbReference>
<reference evidence="6" key="2">
    <citation type="journal article" date="2009" name="Fungal Genet. Biol.">
        <title>The 2008 update of the Aspergillus nidulans genome annotation: a community effort.</title>
        <authorList>
            <person name="Wortman J.R."/>
            <person name="Gilsenan J.M."/>
            <person name="Joardar V."/>
            <person name="Deegan J."/>
            <person name="Clutterbuck J."/>
            <person name="Andersen M.R."/>
            <person name="Archer D."/>
            <person name="Bencina M."/>
            <person name="Braus G."/>
            <person name="Coutinho P."/>
            <person name="von Dohren H."/>
            <person name="Doonan J."/>
            <person name="Driessen A.J."/>
            <person name="Durek P."/>
            <person name="Espeso E."/>
            <person name="Fekete E."/>
            <person name="Flipphi M."/>
            <person name="Estrada C.G."/>
            <person name="Geysens S."/>
            <person name="Goldman G."/>
            <person name="de Groot P.W."/>
            <person name="Hansen K."/>
            <person name="Harris S.D."/>
            <person name="Heinekamp T."/>
            <person name="Helmstaedt K."/>
            <person name="Henrissat B."/>
            <person name="Hofmann G."/>
            <person name="Homan T."/>
            <person name="Horio T."/>
            <person name="Horiuchi H."/>
            <person name="James S."/>
            <person name="Jones M."/>
            <person name="Karaffa L."/>
            <person name="Karanyi Z."/>
            <person name="Kato M."/>
            <person name="Keller N."/>
            <person name="Kelly D.E."/>
            <person name="Kiel J.A."/>
            <person name="Kim J.M."/>
            <person name="van der Klei I.J."/>
            <person name="Klis F.M."/>
            <person name="Kovalchuk A."/>
            <person name="Krasevec N."/>
            <person name="Kubicek C.P."/>
            <person name="Liu B."/>
            <person name="Maccabe A."/>
            <person name="Meyer V."/>
            <person name="Mirabito P."/>
            <person name="Miskei M."/>
            <person name="Mos M."/>
            <person name="Mullins J."/>
            <person name="Nelson D.R."/>
            <person name="Nielsen J."/>
            <person name="Oakley B.R."/>
            <person name="Osmani S.A."/>
            <person name="Pakula T."/>
            <person name="Paszewski A."/>
            <person name="Paulsen I."/>
            <person name="Pilsyk S."/>
            <person name="Pocsi I."/>
            <person name="Punt P.J."/>
            <person name="Ram A.F."/>
            <person name="Ren Q."/>
            <person name="Robellet X."/>
            <person name="Robson G."/>
            <person name="Seiboth B."/>
            <person name="van Solingen P."/>
            <person name="Specht T."/>
            <person name="Sun J."/>
            <person name="Taheri-Talesh N."/>
            <person name="Takeshita N."/>
            <person name="Ussery D."/>
            <person name="vanKuyk P.A."/>
            <person name="Visser H."/>
            <person name="van de Vondervoort P.J."/>
            <person name="de Vries R.P."/>
            <person name="Walton J."/>
            <person name="Xiang X."/>
            <person name="Xiong Y."/>
            <person name="Zeng A.P."/>
            <person name="Brandt B.W."/>
            <person name="Cornell M.J."/>
            <person name="van den Hondel C.A."/>
            <person name="Visser J."/>
            <person name="Oliver S.G."/>
            <person name="Turner G."/>
        </authorList>
    </citation>
    <scope>GENOME REANNOTATION</scope>
    <source>
        <strain evidence="6">FGSC A4 / ATCC 38163 / CBS 112.46 / NRRL 194 / M139</strain>
    </source>
</reference>